<dbReference type="Pfam" id="PF11951">
    <property type="entry name" value="Fungal_trans_2"/>
    <property type="match status" value="1"/>
</dbReference>
<dbReference type="AlphaFoldDB" id="A0A0P7BDT2"/>
<dbReference type="PANTHER" id="PTHR37534:SF46">
    <property type="entry name" value="ZN(II)2CYS6 TRANSCRIPTION FACTOR (EUROFUNG)"/>
    <property type="match status" value="1"/>
</dbReference>
<dbReference type="EMBL" id="LKCW01000130">
    <property type="protein sequence ID" value="KPM38575.1"/>
    <property type="molecule type" value="Genomic_DNA"/>
</dbReference>
<protein>
    <submittedName>
        <fullName evidence="3">Uncharacterized protein</fullName>
    </submittedName>
</protein>
<dbReference type="OrthoDB" id="3477330at2759"/>
<gene>
    <name evidence="3" type="ORF">AK830_g7980</name>
</gene>
<proteinExistence type="predicted"/>
<name>A0A0P7BDT2_9HYPO</name>
<dbReference type="GO" id="GO:0005634">
    <property type="term" value="C:nucleus"/>
    <property type="evidence" value="ECO:0007669"/>
    <property type="project" value="UniProtKB-SubCell"/>
</dbReference>
<dbReference type="STRING" id="78410.A0A0P7BDT2"/>
<comment type="caution">
    <text evidence="3">The sequence shown here is derived from an EMBL/GenBank/DDBJ whole genome shotgun (WGS) entry which is preliminary data.</text>
</comment>
<reference evidence="3 4" key="1">
    <citation type="submission" date="2015-09" db="EMBL/GenBank/DDBJ databases">
        <title>Draft genome of a European isolate of the apple canker pathogen Neonectria ditissima.</title>
        <authorList>
            <person name="Gomez-Cortecero A."/>
            <person name="Harrison R.J."/>
            <person name="Armitage A.D."/>
        </authorList>
    </citation>
    <scope>NUCLEOTIDE SEQUENCE [LARGE SCALE GENOMIC DNA]</scope>
    <source>
        <strain evidence="3 4">R09/05</strain>
    </source>
</reference>
<dbReference type="InterPro" id="IPR021858">
    <property type="entry name" value="Fun_TF"/>
</dbReference>
<accession>A0A0P7BDT2</accession>
<evidence type="ECO:0000313" key="3">
    <source>
        <dbReference type="EMBL" id="KPM38575.1"/>
    </source>
</evidence>
<comment type="subcellular location">
    <subcellularLocation>
        <location evidence="1">Nucleus</location>
    </subcellularLocation>
</comment>
<sequence length="389" mass="43468">MMPYEHPRNPWKSQYPATALDLVSAGQKSLYSAMLAHAAFNVAHLRGVDVEMLALGSKHYGHAIQELLKTIAREDVDFPGSMASMMTLMFAELYSGPFGSWRHHFEGAWTWLKRHCSSEPWKSTDLVCISLQSLNIIKIIGDTSKSRLVPPPREAPEATESAVVAPILSTSEFGFTIGAPRDILDCIARITDFRNKPDAERLEDEVNELLQDVLTRLNVHRGPEDVHHIPNTQSHASHSEDHSAVLEASSCQKSPLEAPNQVGAFVNATYIYLYRSLLRVPPMTVRSYVKKTFSHVSAYFAISNGNFSIWPAFIAAVEAYLDEDLAAAKEWLDGATSFGIGSRDSMRRVVEEVWNLREEMCKASGMEMGLIVVDWRSVMQELDCDLLLV</sequence>
<organism evidence="3 4">
    <name type="scientific">Neonectria ditissima</name>
    <dbReference type="NCBI Taxonomy" id="78410"/>
    <lineage>
        <taxon>Eukaryota</taxon>
        <taxon>Fungi</taxon>
        <taxon>Dikarya</taxon>
        <taxon>Ascomycota</taxon>
        <taxon>Pezizomycotina</taxon>
        <taxon>Sordariomycetes</taxon>
        <taxon>Hypocreomycetidae</taxon>
        <taxon>Hypocreales</taxon>
        <taxon>Nectriaceae</taxon>
        <taxon>Neonectria</taxon>
    </lineage>
</organism>
<keyword evidence="2" id="KW-0539">Nucleus</keyword>
<keyword evidence="4" id="KW-1185">Reference proteome</keyword>
<dbReference type="Proteomes" id="UP000050424">
    <property type="component" value="Unassembled WGS sequence"/>
</dbReference>
<dbReference type="PANTHER" id="PTHR37534">
    <property type="entry name" value="TRANSCRIPTIONAL ACTIVATOR PROTEIN UGA3"/>
    <property type="match status" value="1"/>
</dbReference>
<evidence type="ECO:0000256" key="1">
    <source>
        <dbReference type="ARBA" id="ARBA00004123"/>
    </source>
</evidence>
<evidence type="ECO:0000256" key="2">
    <source>
        <dbReference type="ARBA" id="ARBA00023242"/>
    </source>
</evidence>
<evidence type="ECO:0000313" key="4">
    <source>
        <dbReference type="Proteomes" id="UP000050424"/>
    </source>
</evidence>